<comment type="subcellular location">
    <subcellularLocation>
        <location evidence="1">Cell outer membrane</location>
        <topology evidence="1">Multi-pass membrane protein</topology>
    </subcellularLocation>
</comment>
<comment type="similarity">
    <text evidence="1">Belongs to the TonB-dependent receptor family.</text>
</comment>
<keyword evidence="1" id="KW-1134">Transmembrane beta strand</keyword>
<accession>A0A6J4KSK1</accession>
<evidence type="ECO:0000256" key="2">
    <source>
        <dbReference type="SAM" id="SignalP"/>
    </source>
</evidence>
<dbReference type="GO" id="GO:0009279">
    <property type="term" value="C:cell outer membrane"/>
    <property type="evidence" value="ECO:0007669"/>
    <property type="project" value="UniProtKB-SubCell"/>
</dbReference>
<keyword evidence="1" id="KW-0812">Transmembrane</keyword>
<sequence length="248" mass="27024">MSPSALRRWLPVLAALLLALPAAAQRRRPTLNLIVVEEETGRPIPEARVVVSGAGSPAFTNAEGRVQMRNIPAGRRMMSVYRLGYRPEHTAVEFEGDDLSGTVVLRPQATEIAGVTVTSAGRSTALRNVGFYDREKRGHGAFLDRAAVEARNAVRTLDIFRQVRGFNVTYNSRGEPGLVTTRGYCPPLIFLDGIRMYTVDGRVDPSDFVHPSEVDAVEAYAGLGTIPPEYNATGSACGVVLIWTRSNR</sequence>
<reference evidence="4" key="1">
    <citation type="submission" date="2020-02" db="EMBL/GenBank/DDBJ databases">
        <authorList>
            <person name="Meier V. D."/>
        </authorList>
    </citation>
    <scope>NUCLEOTIDE SEQUENCE</scope>
    <source>
        <strain evidence="4">AVDCRST_MAG68</strain>
    </source>
</reference>
<dbReference type="PROSITE" id="PS52016">
    <property type="entry name" value="TONB_DEPENDENT_REC_3"/>
    <property type="match status" value="1"/>
</dbReference>
<dbReference type="SUPFAM" id="SSF56935">
    <property type="entry name" value="Porins"/>
    <property type="match status" value="1"/>
</dbReference>
<dbReference type="Pfam" id="PF13620">
    <property type="entry name" value="CarboxypepD_reg"/>
    <property type="match status" value="1"/>
</dbReference>
<dbReference type="Gene3D" id="2.170.130.10">
    <property type="entry name" value="TonB-dependent receptor, plug domain"/>
    <property type="match status" value="1"/>
</dbReference>
<keyword evidence="2" id="KW-0732">Signal</keyword>
<evidence type="ECO:0000259" key="3">
    <source>
        <dbReference type="Pfam" id="PF07715"/>
    </source>
</evidence>
<protein>
    <recommendedName>
        <fullName evidence="3">TonB-dependent receptor plug domain-containing protein</fullName>
    </recommendedName>
</protein>
<dbReference type="Pfam" id="PF07715">
    <property type="entry name" value="Plug"/>
    <property type="match status" value="1"/>
</dbReference>
<keyword evidence="1" id="KW-0472">Membrane</keyword>
<evidence type="ECO:0000256" key="1">
    <source>
        <dbReference type="PROSITE-ProRule" id="PRU01360"/>
    </source>
</evidence>
<keyword evidence="1" id="KW-0998">Cell outer membrane</keyword>
<keyword evidence="1" id="KW-0813">Transport</keyword>
<dbReference type="SUPFAM" id="SSF49464">
    <property type="entry name" value="Carboxypeptidase regulatory domain-like"/>
    <property type="match status" value="1"/>
</dbReference>
<dbReference type="AlphaFoldDB" id="A0A6J4KSK1"/>
<gene>
    <name evidence="4" type="ORF">AVDCRST_MAG68-1534</name>
</gene>
<feature type="domain" description="TonB-dependent receptor plug" evidence="3">
    <location>
        <begin position="144"/>
        <end position="225"/>
    </location>
</feature>
<dbReference type="InterPro" id="IPR012910">
    <property type="entry name" value="Plug_dom"/>
</dbReference>
<dbReference type="InterPro" id="IPR039426">
    <property type="entry name" value="TonB-dep_rcpt-like"/>
</dbReference>
<dbReference type="InterPro" id="IPR037066">
    <property type="entry name" value="Plug_dom_sf"/>
</dbReference>
<feature type="signal peptide" evidence="2">
    <location>
        <begin position="1"/>
        <end position="24"/>
    </location>
</feature>
<dbReference type="InterPro" id="IPR008969">
    <property type="entry name" value="CarboxyPept-like_regulatory"/>
</dbReference>
<evidence type="ECO:0000313" key="4">
    <source>
        <dbReference type="EMBL" id="CAA9313766.1"/>
    </source>
</evidence>
<feature type="chain" id="PRO_5026874980" description="TonB-dependent receptor plug domain-containing protein" evidence="2">
    <location>
        <begin position="25"/>
        <end position="248"/>
    </location>
</feature>
<organism evidence="4">
    <name type="scientific">uncultured Gemmatimonadota bacterium</name>
    <dbReference type="NCBI Taxonomy" id="203437"/>
    <lineage>
        <taxon>Bacteria</taxon>
        <taxon>Pseudomonadati</taxon>
        <taxon>Gemmatimonadota</taxon>
        <taxon>environmental samples</taxon>
    </lineage>
</organism>
<proteinExistence type="inferred from homology"/>
<dbReference type="Gene3D" id="2.60.40.1120">
    <property type="entry name" value="Carboxypeptidase-like, regulatory domain"/>
    <property type="match status" value="1"/>
</dbReference>
<name>A0A6J4KSK1_9BACT</name>
<dbReference type="EMBL" id="CADCTW010000080">
    <property type="protein sequence ID" value="CAA9313766.1"/>
    <property type="molecule type" value="Genomic_DNA"/>
</dbReference>